<feature type="compositionally biased region" description="Low complexity" evidence="1">
    <location>
        <begin position="184"/>
        <end position="196"/>
    </location>
</feature>
<feature type="compositionally biased region" description="Low complexity" evidence="1">
    <location>
        <begin position="16"/>
        <end position="28"/>
    </location>
</feature>
<gene>
    <name evidence="2" type="ORF">HETSPECPRED_002454</name>
</gene>
<proteinExistence type="predicted"/>
<feature type="compositionally biased region" description="Basic and acidic residues" evidence="1">
    <location>
        <begin position="456"/>
        <end position="540"/>
    </location>
</feature>
<feature type="compositionally biased region" description="Pro residues" evidence="1">
    <location>
        <begin position="330"/>
        <end position="343"/>
    </location>
</feature>
<comment type="caution">
    <text evidence="2">The sequence shown here is derived from an EMBL/GenBank/DDBJ whole genome shotgun (WGS) entry which is preliminary data.</text>
</comment>
<keyword evidence="3" id="KW-1185">Reference proteome</keyword>
<evidence type="ECO:0000256" key="1">
    <source>
        <dbReference type="SAM" id="MobiDB-lite"/>
    </source>
</evidence>
<organism evidence="2 3">
    <name type="scientific">Heterodermia speciosa</name>
    <dbReference type="NCBI Taxonomy" id="116794"/>
    <lineage>
        <taxon>Eukaryota</taxon>
        <taxon>Fungi</taxon>
        <taxon>Dikarya</taxon>
        <taxon>Ascomycota</taxon>
        <taxon>Pezizomycotina</taxon>
        <taxon>Lecanoromycetes</taxon>
        <taxon>OSLEUM clade</taxon>
        <taxon>Lecanoromycetidae</taxon>
        <taxon>Caliciales</taxon>
        <taxon>Physciaceae</taxon>
        <taxon>Heterodermia</taxon>
    </lineage>
</organism>
<sequence>MKHRPELPQPPPGYVARPRLPAARAAPPRQRPQKDKPTPDIDFIQIGNSGVAITIRQGKGAVSLNTNEQRFIYNSLEANESHSWICAELLDLQKRELRRQNKKSLASAIPLEMIERLRSSMSERIGKHPRKENGHWEKVQKPYGPGEYQTARAEDLPKAASATAAAPDPQHSHQASSYPDLYDQPSYPQPSYLQPSYPEPSYPQPSYLQPSYPQPSHQASSYPEPPNLYDRPSYRPSHHKPSPYEPSARQESAPQPINPRVAPLAGAPAAATENILPSIGEVLPREFPQSQRSRQGGRQGGYTSQSQPPRQLEPVSRAAPAQPYYQPSPYQQPAPRGPEPQPMVPQAAPFAGPPTGPWPAARENRLPSLQQALPDVFPQSQHSRQGDRQGGYTSQSQRPRQLDLVSRPAQAHPSRTSLAPPPALTGSKRTKSSSPGSTGDSSLSSRSPTTRPTSSRGDRSRDDRFREERPREERHREDRPRDDRPRDDRSRQDRPRDDRSRQDRPRDDRPRDDRSRQDRPRDDGPRDDRPRQERPRDDRSRHGHGSQAHKKRRDDPKR</sequence>
<feature type="compositionally biased region" description="Low complexity" evidence="1">
    <location>
        <begin position="262"/>
        <end position="271"/>
    </location>
</feature>
<dbReference type="AlphaFoldDB" id="A0A8H3J4H4"/>
<reference evidence="2" key="1">
    <citation type="submission" date="2021-03" db="EMBL/GenBank/DDBJ databases">
        <authorList>
            <person name="Tagirdzhanova G."/>
        </authorList>
    </citation>
    <scope>NUCLEOTIDE SEQUENCE</scope>
</reference>
<protein>
    <submittedName>
        <fullName evidence="2">Uncharacterized protein</fullName>
    </submittedName>
</protein>
<feature type="compositionally biased region" description="Low complexity" evidence="1">
    <location>
        <begin position="289"/>
        <end position="307"/>
    </location>
</feature>
<name>A0A8H3J4H4_9LECA</name>
<feature type="compositionally biased region" description="Low complexity" evidence="1">
    <location>
        <begin position="204"/>
        <end position="216"/>
    </location>
</feature>
<feature type="compositionally biased region" description="Basic and acidic residues" evidence="1">
    <location>
        <begin position="131"/>
        <end position="140"/>
    </location>
</feature>
<accession>A0A8H3J4H4</accession>
<feature type="compositionally biased region" description="Basic residues" evidence="1">
    <location>
        <begin position="541"/>
        <end position="552"/>
    </location>
</feature>
<evidence type="ECO:0000313" key="3">
    <source>
        <dbReference type="Proteomes" id="UP000664521"/>
    </source>
</evidence>
<dbReference type="EMBL" id="CAJPDS010000157">
    <property type="protein sequence ID" value="CAF9940596.1"/>
    <property type="molecule type" value="Genomic_DNA"/>
</dbReference>
<dbReference type="Proteomes" id="UP000664521">
    <property type="component" value="Unassembled WGS sequence"/>
</dbReference>
<feature type="compositionally biased region" description="Low complexity" evidence="1">
    <location>
        <begin position="432"/>
        <end position="455"/>
    </location>
</feature>
<feature type="compositionally biased region" description="Low complexity" evidence="1">
    <location>
        <begin position="318"/>
        <end position="329"/>
    </location>
</feature>
<evidence type="ECO:0000313" key="2">
    <source>
        <dbReference type="EMBL" id="CAF9940596.1"/>
    </source>
</evidence>
<feature type="region of interest" description="Disordered" evidence="1">
    <location>
        <begin position="125"/>
        <end position="558"/>
    </location>
</feature>
<feature type="region of interest" description="Disordered" evidence="1">
    <location>
        <begin position="1"/>
        <end position="41"/>
    </location>
</feature>